<feature type="region of interest" description="Disordered" evidence="1">
    <location>
        <begin position="1"/>
        <end position="26"/>
    </location>
</feature>
<proteinExistence type="predicted"/>
<dbReference type="EMBL" id="LT960612">
    <property type="protein sequence ID" value="SON53280.1"/>
    <property type="molecule type" value="Genomic_DNA"/>
</dbReference>
<organism evidence="2 3">
    <name type="scientific">Vibrio tapetis subsp. tapetis</name>
    <dbReference type="NCBI Taxonomy" id="1671868"/>
    <lineage>
        <taxon>Bacteria</taxon>
        <taxon>Pseudomonadati</taxon>
        <taxon>Pseudomonadota</taxon>
        <taxon>Gammaproteobacteria</taxon>
        <taxon>Vibrionales</taxon>
        <taxon>Vibrionaceae</taxon>
        <taxon>Vibrio</taxon>
    </lineage>
</organism>
<accession>A0A2N8ZMY5</accession>
<dbReference type="AlphaFoldDB" id="A0A2N8ZMY5"/>
<dbReference type="KEGG" id="vta:B1669"/>
<evidence type="ECO:0000313" key="2">
    <source>
        <dbReference type="EMBL" id="SON53280.1"/>
    </source>
</evidence>
<evidence type="ECO:0000256" key="1">
    <source>
        <dbReference type="SAM" id="MobiDB-lite"/>
    </source>
</evidence>
<sequence length="42" mass="4869">MMVSTQKNGLHRNADRIPRGARTDHLRGSDCLDLKYKAKWMP</sequence>
<evidence type="ECO:0000313" key="3">
    <source>
        <dbReference type="Proteomes" id="UP000235828"/>
    </source>
</evidence>
<protein>
    <submittedName>
        <fullName evidence="2">Uncharacterized protein</fullName>
    </submittedName>
</protein>
<keyword evidence="3" id="KW-1185">Reference proteome</keyword>
<reference evidence="2 3" key="1">
    <citation type="submission" date="2017-10" db="EMBL/GenBank/DDBJ databases">
        <authorList>
            <person name="Banno H."/>
            <person name="Chua N.-H."/>
        </authorList>
    </citation>
    <scope>NUCLEOTIDE SEQUENCE [LARGE SCALE GENOMIC DNA]</scope>
    <source>
        <strain evidence="2">Vibrio tapetis CECT4600</strain>
    </source>
</reference>
<feature type="compositionally biased region" description="Basic and acidic residues" evidence="1">
    <location>
        <begin position="12"/>
        <end position="26"/>
    </location>
</feature>
<dbReference type="Proteomes" id="UP000235828">
    <property type="component" value="Chromosome B"/>
</dbReference>
<name>A0A2N8ZMY5_9VIBR</name>
<gene>
    <name evidence="2" type="ORF">VTAP4600_B1669</name>
</gene>